<reference evidence="2 3" key="1">
    <citation type="submission" date="2018-12" db="EMBL/GenBank/DDBJ databases">
        <authorList>
            <person name="Toschakov S.V."/>
        </authorList>
    </citation>
    <scope>NUCLEOTIDE SEQUENCE [LARGE SCALE GENOMIC DNA]</scope>
    <source>
        <strain evidence="2 3">GM2012</strain>
    </source>
</reference>
<keyword evidence="1" id="KW-0812">Transmembrane</keyword>
<dbReference type="Proteomes" id="UP000280296">
    <property type="component" value="Unassembled WGS sequence"/>
</dbReference>
<evidence type="ECO:0000313" key="2">
    <source>
        <dbReference type="EMBL" id="RUL83399.1"/>
    </source>
</evidence>
<keyword evidence="3" id="KW-1185">Reference proteome</keyword>
<keyword evidence="1" id="KW-1133">Transmembrane helix</keyword>
<gene>
    <name evidence="2" type="ORF">TsocGM_22325</name>
</gene>
<protein>
    <submittedName>
        <fullName evidence="2">Uncharacterized protein</fullName>
    </submittedName>
</protein>
<reference evidence="2 3" key="2">
    <citation type="submission" date="2019-01" db="EMBL/GenBank/DDBJ databases">
        <title>Tautonia sociabilis, a novel thermotolerant planctomycete of Isosphaeraceae family, isolated from a 4000 m deep subterranean habitat.</title>
        <authorList>
            <person name="Kovaleva O.L."/>
            <person name="Elcheninov A.G."/>
            <person name="Van Heerden E."/>
            <person name="Toshchakov S.V."/>
            <person name="Novikov A."/>
            <person name="Bonch-Osmolovskaya E.A."/>
            <person name="Kublanov I.V."/>
        </authorList>
    </citation>
    <scope>NUCLEOTIDE SEQUENCE [LARGE SCALE GENOMIC DNA]</scope>
    <source>
        <strain evidence="2 3">GM2012</strain>
    </source>
</reference>
<proteinExistence type="predicted"/>
<dbReference type="AlphaFoldDB" id="A0A432ME26"/>
<sequence length="58" mass="6121">MSVWSAASRGGDELDSALITLAEDHELPLAWQLLALGIDISGAALALARKAIFSKRSL</sequence>
<dbReference type="EMBL" id="RYZH01000061">
    <property type="protein sequence ID" value="RUL83399.1"/>
    <property type="molecule type" value="Genomic_DNA"/>
</dbReference>
<dbReference type="InterPro" id="IPR029063">
    <property type="entry name" value="SAM-dependent_MTases_sf"/>
</dbReference>
<dbReference type="RefSeq" id="WP_126727683.1">
    <property type="nucleotide sequence ID" value="NZ_RYZH01000061.1"/>
</dbReference>
<accession>A0A432ME26</accession>
<evidence type="ECO:0000256" key="1">
    <source>
        <dbReference type="SAM" id="Phobius"/>
    </source>
</evidence>
<evidence type="ECO:0000313" key="3">
    <source>
        <dbReference type="Proteomes" id="UP000280296"/>
    </source>
</evidence>
<organism evidence="2 3">
    <name type="scientific">Tautonia sociabilis</name>
    <dbReference type="NCBI Taxonomy" id="2080755"/>
    <lineage>
        <taxon>Bacteria</taxon>
        <taxon>Pseudomonadati</taxon>
        <taxon>Planctomycetota</taxon>
        <taxon>Planctomycetia</taxon>
        <taxon>Isosphaerales</taxon>
        <taxon>Isosphaeraceae</taxon>
        <taxon>Tautonia</taxon>
    </lineage>
</organism>
<name>A0A432ME26_9BACT</name>
<dbReference type="Gene3D" id="3.40.50.150">
    <property type="entry name" value="Vaccinia Virus protein VP39"/>
    <property type="match status" value="1"/>
</dbReference>
<comment type="caution">
    <text evidence="2">The sequence shown here is derived from an EMBL/GenBank/DDBJ whole genome shotgun (WGS) entry which is preliminary data.</text>
</comment>
<dbReference type="OrthoDB" id="288469at2"/>
<feature type="transmembrane region" description="Helical" evidence="1">
    <location>
        <begin position="29"/>
        <end position="48"/>
    </location>
</feature>
<keyword evidence="1" id="KW-0472">Membrane</keyword>